<comment type="caution">
    <text evidence="2">The sequence shown here is derived from an EMBL/GenBank/DDBJ whole genome shotgun (WGS) entry which is preliminary data.</text>
</comment>
<gene>
    <name evidence="2" type="ORF">QPX42_09935</name>
</gene>
<feature type="transmembrane region" description="Helical" evidence="1">
    <location>
        <begin position="12"/>
        <end position="31"/>
    </location>
</feature>
<sequence length="183" mass="19823">MDFHVERFINIAGFAVVLPTAAALLALYLAFRFSVENRNIIDQLKWPFSVFLLSRWFAGFILGPVLAAAWLSWSASPGLEGAGFFPGTYPYWQIALCILSVGGVSIMINMWCAIPLLGGFLSPLAMASGIAFGEAYLESFGVASQQGIGTVMALVGSFIGLLVLNFPVAIWRDKRKNHATADN</sequence>
<keyword evidence="1" id="KW-0812">Transmembrane</keyword>
<dbReference type="Proteomes" id="UP001224412">
    <property type="component" value="Unassembled WGS sequence"/>
</dbReference>
<dbReference type="EMBL" id="JASNVH010000019">
    <property type="protein sequence ID" value="MDK4307853.1"/>
    <property type="molecule type" value="Genomic_DNA"/>
</dbReference>
<feature type="transmembrane region" description="Helical" evidence="1">
    <location>
        <begin position="116"/>
        <end position="136"/>
    </location>
</feature>
<keyword evidence="1" id="KW-0472">Membrane</keyword>
<proteinExistence type="predicted"/>
<dbReference type="AlphaFoldDB" id="A0AAP4BT57"/>
<keyword evidence="1" id="KW-1133">Transmembrane helix</keyword>
<evidence type="ECO:0000313" key="2">
    <source>
        <dbReference type="EMBL" id="MDK4307853.1"/>
    </source>
</evidence>
<accession>A0AAP4BT57</accession>
<reference evidence="2" key="1">
    <citation type="submission" date="2023-05" db="EMBL/GenBank/DDBJ databases">
        <title>Metabolic capabilities are highly conserved among human nasal-associated Corynebacterium species in pangenomic analyses.</title>
        <authorList>
            <person name="Tran T.H."/>
            <person name="Roberts A.Q."/>
            <person name="Escapa I.F."/>
            <person name="Gao W."/>
            <person name="Conlan S."/>
            <person name="Kong H."/>
            <person name="Segre J.A."/>
            <person name="Kelly M.S."/>
            <person name="Lemon K.P."/>
        </authorList>
    </citation>
    <scope>NUCLEOTIDE SEQUENCE</scope>
    <source>
        <strain evidence="2">KPL2773</strain>
    </source>
</reference>
<feature type="transmembrane region" description="Helical" evidence="1">
    <location>
        <begin position="148"/>
        <end position="171"/>
    </location>
</feature>
<evidence type="ECO:0000256" key="1">
    <source>
        <dbReference type="SAM" id="Phobius"/>
    </source>
</evidence>
<name>A0AAP4BT57_9CORY</name>
<evidence type="ECO:0000313" key="3">
    <source>
        <dbReference type="Proteomes" id="UP001224412"/>
    </source>
</evidence>
<feature type="transmembrane region" description="Helical" evidence="1">
    <location>
        <begin position="52"/>
        <end position="71"/>
    </location>
</feature>
<feature type="transmembrane region" description="Helical" evidence="1">
    <location>
        <begin position="91"/>
        <end position="109"/>
    </location>
</feature>
<protein>
    <submittedName>
        <fullName evidence="2">Uncharacterized protein</fullName>
    </submittedName>
</protein>
<organism evidence="2 3">
    <name type="scientific">Corynebacterium pseudodiphtheriticum</name>
    <dbReference type="NCBI Taxonomy" id="37637"/>
    <lineage>
        <taxon>Bacteria</taxon>
        <taxon>Bacillati</taxon>
        <taxon>Actinomycetota</taxon>
        <taxon>Actinomycetes</taxon>
        <taxon>Mycobacteriales</taxon>
        <taxon>Corynebacteriaceae</taxon>
        <taxon>Corynebacterium</taxon>
    </lineage>
</organism>
<dbReference type="RefSeq" id="WP_284599379.1">
    <property type="nucleotide sequence ID" value="NZ_JASNVH010000019.1"/>
</dbReference>